<evidence type="ECO:0000256" key="6">
    <source>
        <dbReference type="ARBA" id="ARBA00022989"/>
    </source>
</evidence>
<evidence type="ECO:0000256" key="1">
    <source>
        <dbReference type="ARBA" id="ARBA00002689"/>
    </source>
</evidence>
<comment type="similarity">
    <text evidence="3 11">Belongs to the MICOS complex subunit Mic12 family.</text>
</comment>
<evidence type="ECO:0000256" key="2">
    <source>
        <dbReference type="ARBA" id="ARBA00004370"/>
    </source>
</evidence>
<evidence type="ECO:0000256" key="7">
    <source>
        <dbReference type="ARBA" id="ARBA00023128"/>
    </source>
</evidence>
<reference evidence="12 13" key="1">
    <citation type="journal article" date="2012" name="Eukaryot. Cell">
        <title>Genome sequence of the fungus Glarea lozoyensis: the first genome sequence of a species from the Helotiaceae family.</title>
        <authorList>
            <person name="Youssar L."/>
            <person name="Gruening B.A."/>
            <person name="Erxleben A."/>
            <person name="Guenther S."/>
            <person name="Huettel W."/>
        </authorList>
    </citation>
    <scope>NUCLEOTIDE SEQUENCE [LARGE SCALE GENOMIC DNA]</scope>
    <source>
        <strain evidence="13">ATCC 74030 / MF5533</strain>
    </source>
</reference>
<dbReference type="InterPro" id="IPR031463">
    <property type="entry name" value="Mic12"/>
</dbReference>
<accession>H0ENE4</accession>
<evidence type="ECO:0000256" key="10">
    <source>
        <dbReference type="ARBA" id="ARBA00032985"/>
    </source>
</evidence>
<comment type="caution">
    <text evidence="12">The sequence shown here is derived from an EMBL/GenBank/DDBJ whole genome shotgun (WGS) entry which is preliminary data.</text>
</comment>
<protein>
    <recommendedName>
        <fullName evidence="4 11">MICOS complex subunit MIC12</fullName>
    </recommendedName>
    <alternativeName>
        <fullName evidence="10 11">Altered inheritance of mitochondria protein 5, mitochondrial</fullName>
    </alternativeName>
    <alternativeName>
        <fullName evidence="9 11">Found in mitochondrial proteome protein 51</fullName>
    </alternativeName>
</protein>
<evidence type="ECO:0000256" key="3">
    <source>
        <dbReference type="ARBA" id="ARBA00009188"/>
    </source>
</evidence>
<evidence type="ECO:0000256" key="8">
    <source>
        <dbReference type="ARBA" id="ARBA00023136"/>
    </source>
</evidence>
<keyword evidence="6" id="KW-1133">Transmembrane helix</keyword>
<keyword evidence="11" id="KW-0999">Mitochondrion inner membrane</keyword>
<evidence type="ECO:0000256" key="11">
    <source>
        <dbReference type="RuleBase" id="RU363010"/>
    </source>
</evidence>
<gene>
    <name evidence="12" type="ORF">M7I_4147</name>
</gene>
<sequence length="367" mass="39693">MGFTTGFTRAELAREERSTLVEAAKDRWNNEVENAVRWVQRTDWEGVRVGMEGAVARLIGSGLEKGREGIESAEKAAGPIAKEAMEKSRQAAGNGADQLGLAANKAPTEAKKLGHDSRVEAGKIATSAKEQVNRVGAKSAELKDATKEHASKIATSAQEQAAWAGERAGELRDVAKSQARGTAADAETQAQAAADLVRRSGGTIDAARGAVRDVISSGIEKGKEALGKAQAAIGFVENKAVSGQTAPVPSAVEKALHERYEKANGLNKSVEQVLEERYKPIDTRDNTVLRGVLTYYHIHSHTITVEIHIIEIKASLAVSERVHQVWRPQFLSPTGNYQNDRLHLSYDDRPEIEAQQWTVDLVLVSAH</sequence>
<dbReference type="EMBL" id="AGUE01000101">
    <property type="protein sequence ID" value="EHL00065.1"/>
    <property type="molecule type" value="Genomic_DNA"/>
</dbReference>
<keyword evidence="13" id="KW-1185">Reference proteome</keyword>
<evidence type="ECO:0000256" key="5">
    <source>
        <dbReference type="ARBA" id="ARBA00022692"/>
    </source>
</evidence>
<dbReference type="GO" id="GO:0044284">
    <property type="term" value="C:mitochondrial crista junction"/>
    <property type="evidence" value="ECO:0007669"/>
    <property type="project" value="InterPro"/>
</dbReference>
<keyword evidence="8" id="KW-0472">Membrane</keyword>
<keyword evidence="5" id="KW-0812">Transmembrane</keyword>
<keyword evidence="7 11" id="KW-0496">Mitochondrion</keyword>
<dbReference type="HOGENOM" id="CLU_056216_0_0_1"/>
<dbReference type="InParanoid" id="H0ENE4"/>
<evidence type="ECO:0000256" key="4">
    <source>
        <dbReference type="ARBA" id="ARBA00018170"/>
    </source>
</evidence>
<comment type="subcellular location">
    <subcellularLocation>
        <location evidence="2">Membrane</location>
    </subcellularLocation>
    <subcellularLocation>
        <location evidence="11">Mitochondrion inner membrane</location>
        <topology evidence="11">Single-pass membrane protein</topology>
    </subcellularLocation>
</comment>
<comment type="function">
    <text evidence="1 11">Component of the MICOS complex, a large protein complex of the mitochondrial inner membrane that plays crucial roles in the maintenance of crista junctions, inner membrane architecture, and formation of contact sites to the outer membrane.</text>
</comment>
<comment type="subunit">
    <text evidence="11">Component of the mitochondrial contact site and cristae organizing system (MICOS) complex.</text>
</comment>
<dbReference type="GO" id="GO:0061617">
    <property type="term" value="C:MICOS complex"/>
    <property type="evidence" value="ECO:0007669"/>
    <property type="project" value="UniProtKB-UniRule"/>
</dbReference>
<dbReference type="Pfam" id="PF17050">
    <property type="entry name" value="AIM5"/>
    <property type="match status" value="1"/>
</dbReference>
<evidence type="ECO:0000313" key="12">
    <source>
        <dbReference type="EMBL" id="EHL00065.1"/>
    </source>
</evidence>
<dbReference type="AlphaFoldDB" id="H0ENE4"/>
<evidence type="ECO:0000256" key="9">
    <source>
        <dbReference type="ARBA" id="ARBA00032159"/>
    </source>
</evidence>
<dbReference type="OrthoDB" id="4037694at2759"/>
<organism evidence="12 13">
    <name type="scientific">Glarea lozoyensis (strain ATCC 74030 / MF5533)</name>
    <dbReference type="NCBI Taxonomy" id="1104152"/>
    <lineage>
        <taxon>Eukaryota</taxon>
        <taxon>Fungi</taxon>
        <taxon>Dikarya</taxon>
        <taxon>Ascomycota</taxon>
        <taxon>Pezizomycotina</taxon>
        <taxon>Leotiomycetes</taxon>
        <taxon>Helotiales</taxon>
        <taxon>Helotiaceae</taxon>
        <taxon>Glarea</taxon>
    </lineage>
</organism>
<name>H0ENE4_GLAL7</name>
<proteinExistence type="inferred from homology"/>
<dbReference type="Proteomes" id="UP000005446">
    <property type="component" value="Unassembled WGS sequence"/>
</dbReference>
<evidence type="ECO:0000313" key="13">
    <source>
        <dbReference type="Proteomes" id="UP000005446"/>
    </source>
</evidence>
<dbReference type="GO" id="GO:0042407">
    <property type="term" value="P:cristae formation"/>
    <property type="evidence" value="ECO:0007669"/>
    <property type="project" value="InterPro"/>
</dbReference>